<feature type="region of interest" description="Disordered" evidence="1">
    <location>
        <begin position="603"/>
        <end position="636"/>
    </location>
</feature>
<feature type="transmembrane region" description="Helical" evidence="2">
    <location>
        <begin position="191"/>
        <end position="220"/>
    </location>
</feature>
<evidence type="ECO:0000313" key="4">
    <source>
        <dbReference type="WBParaSite" id="jg26318"/>
    </source>
</evidence>
<feature type="transmembrane region" description="Helical" evidence="2">
    <location>
        <begin position="117"/>
        <end position="139"/>
    </location>
</feature>
<dbReference type="GO" id="GO:0016020">
    <property type="term" value="C:membrane"/>
    <property type="evidence" value="ECO:0007669"/>
    <property type="project" value="InterPro"/>
</dbReference>
<keyword evidence="2" id="KW-0812">Transmembrane</keyword>
<evidence type="ECO:0000256" key="2">
    <source>
        <dbReference type="SAM" id="Phobius"/>
    </source>
</evidence>
<feature type="transmembrane region" description="Helical" evidence="2">
    <location>
        <begin position="12"/>
        <end position="31"/>
    </location>
</feature>
<reference evidence="4" key="1">
    <citation type="submission" date="2022-11" db="UniProtKB">
        <authorList>
            <consortium name="WormBaseParasite"/>
        </authorList>
    </citation>
    <scope>IDENTIFICATION</scope>
</reference>
<dbReference type="PANTHER" id="PTHR35574">
    <property type="entry name" value="PUTATIVE-RELATED"/>
    <property type="match status" value="1"/>
</dbReference>
<keyword evidence="3" id="KW-1185">Reference proteome</keyword>
<dbReference type="Pfam" id="PF07062">
    <property type="entry name" value="Clc-like"/>
    <property type="match status" value="1"/>
</dbReference>
<dbReference type="WBParaSite" id="jg26318">
    <property type="protein sequence ID" value="jg26318"/>
    <property type="gene ID" value="jg26318"/>
</dbReference>
<evidence type="ECO:0000313" key="3">
    <source>
        <dbReference type="Proteomes" id="UP000887574"/>
    </source>
</evidence>
<dbReference type="PANTHER" id="PTHR35574:SF2">
    <property type="entry name" value="CLAUDIN-LIKE IN CAENORHABDITIS"/>
    <property type="match status" value="1"/>
</dbReference>
<feature type="transmembrane region" description="Helical" evidence="2">
    <location>
        <begin position="146"/>
        <end position="171"/>
    </location>
</feature>
<accession>A0A915E575</accession>
<name>A0A915E575_9BILA</name>
<feature type="compositionally biased region" description="Polar residues" evidence="1">
    <location>
        <begin position="505"/>
        <end position="515"/>
    </location>
</feature>
<feature type="region of interest" description="Disordered" evidence="1">
    <location>
        <begin position="483"/>
        <end position="515"/>
    </location>
</feature>
<dbReference type="Proteomes" id="UP000887574">
    <property type="component" value="Unplaced"/>
</dbReference>
<keyword evidence="2" id="KW-1133">Transmembrane helix</keyword>
<evidence type="ECO:0000256" key="1">
    <source>
        <dbReference type="SAM" id="MobiDB-lite"/>
    </source>
</evidence>
<proteinExistence type="predicted"/>
<dbReference type="Gene3D" id="1.20.140.150">
    <property type="match status" value="1"/>
</dbReference>
<sequence>MTGFCTKRSIWILAFLLVLVVAFTTHLIAVLSPSWQYVYLEDGRTEHHHGLWLDCKRDYSNDYGRPRDYYEKLYRIADLQGPFDQFFLPAFYWYEHGYDENRLWGDAYQHLFLGWKIAALTAHCFALICSVCSLVLLFWAFCHRLLLCVAAVLVTLSVITSLAGNVIFYMFASYQDNNIIKEEDGIYEQFFGWSFYASAIGNVLLLVASVVGCFATTAILSSGRTKLVKIEMDEGDDNARLIHIQTSAQDLGPDRFKRSYSAVYKIDSASLRKWERNAMRSVGGRTDFKRINSMPNFKKEMSQSSRDFPAIIQSNSNISKAFTEPTHQFIPSSHRKQSASAPEPQPMISAESGEGEEMIYEYVDDQNSLAYNSTLRLSNQDGLNAHTFKHSSNTTINNLSDSSSLRRVAQDHQQQRQQQMIDEAANHSAKIKAFYERELYERQLTEKITTSFGVGGLAPTDHQQQQPATVLSEKIAFQPLFTSRARPVVPPKPPQRSPHLLPSAPSLTYKPSKQQEGIPINTFQMDSTANNRQTSRSITNLVDLEVIALQSVLLTDMRACVRVRYPLHQIMASTSPPVSSRPLKEEGQYAASEMDRSMGSTFAANSPAGDMFVQDQDQGNTYPSPNKVGGSYRTMV</sequence>
<protein>
    <submittedName>
        <fullName evidence="4">Uncharacterized protein</fullName>
    </submittedName>
</protein>
<dbReference type="AlphaFoldDB" id="A0A915E575"/>
<dbReference type="InterPro" id="IPR010761">
    <property type="entry name" value="Clc_prot-like"/>
</dbReference>
<feature type="compositionally biased region" description="Polar residues" evidence="1">
    <location>
        <begin position="615"/>
        <end position="624"/>
    </location>
</feature>
<organism evidence="3 4">
    <name type="scientific">Ditylenchus dipsaci</name>
    <dbReference type="NCBI Taxonomy" id="166011"/>
    <lineage>
        <taxon>Eukaryota</taxon>
        <taxon>Metazoa</taxon>
        <taxon>Ecdysozoa</taxon>
        <taxon>Nematoda</taxon>
        <taxon>Chromadorea</taxon>
        <taxon>Rhabditida</taxon>
        <taxon>Tylenchina</taxon>
        <taxon>Tylenchomorpha</taxon>
        <taxon>Sphaerularioidea</taxon>
        <taxon>Anguinidae</taxon>
        <taxon>Anguininae</taxon>
        <taxon>Ditylenchus</taxon>
    </lineage>
</organism>
<keyword evidence="2" id="KW-0472">Membrane</keyword>